<feature type="non-terminal residue" evidence="1">
    <location>
        <position position="1"/>
    </location>
</feature>
<organism evidence="1">
    <name type="scientific">Magnaporthiopsis poae (strain ATCC 64411 / 73-15)</name>
    <name type="common">Kentucky bluegrass fungus</name>
    <name type="synonym">Magnaporthe poae</name>
    <dbReference type="NCBI Taxonomy" id="644358"/>
    <lineage>
        <taxon>Eukaryota</taxon>
        <taxon>Fungi</taxon>
        <taxon>Dikarya</taxon>
        <taxon>Ascomycota</taxon>
        <taxon>Pezizomycotina</taxon>
        <taxon>Sordariomycetes</taxon>
        <taxon>Sordariomycetidae</taxon>
        <taxon>Magnaporthales</taxon>
        <taxon>Magnaporthaceae</taxon>
        <taxon>Magnaporthiopsis</taxon>
    </lineage>
</organism>
<dbReference type="AlphaFoldDB" id="A0A0H2UBK6"/>
<accession>A0A0H2UBK6</accession>
<reference evidence="1" key="2">
    <citation type="submission" date="2011-03" db="EMBL/GenBank/DDBJ databases">
        <title>Annotation of Magnaporthe poae ATCC 64411.</title>
        <authorList>
            <person name="Ma L.-J."/>
            <person name="Dead R."/>
            <person name="Young S.K."/>
            <person name="Zeng Q."/>
            <person name="Gargeya S."/>
            <person name="Fitzgerald M."/>
            <person name="Haas B."/>
            <person name="Abouelleil A."/>
            <person name="Alvarado L."/>
            <person name="Arachchi H.M."/>
            <person name="Berlin A."/>
            <person name="Brown A."/>
            <person name="Chapman S.B."/>
            <person name="Chen Z."/>
            <person name="Dunbar C."/>
            <person name="Freedman E."/>
            <person name="Gearin G."/>
            <person name="Gellesch M."/>
            <person name="Goldberg J."/>
            <person name="Griggs A."/>
            <person name="Gujja S."/>
            <person name="Heiman D."/>
            <person name="Howarth C."/>
            <person name="Larson L."/>
            <person name="Lui A."/>
            <person name="MacDonald P.J.P."/>
            <person name="Mehta T."/>
            <person name="Montmayeur A."/>
            <person name="Murphy C."/>
            <person name="Neiman D."/>
            <person name="Pearson M."/>
            <person name="Priest M."/>
            <person name="Roberts A."/>
            <person name="Saif S."/>
            <person name="Shea T."/>
            <person name="Shenoy N."/>
            <person name="Sisk P."/>
            <person name="Stolte C."/>
            <person name="Sykes S."/>
            <person name="Yandava C."/>
            <person name="Wortman J."/>
            <person name="Nusbaum C."/>
            <person name="Birren B."/>
        </authorList>
    </citation>
    <scope>NUCLEOTIDE SEQUENCE</scope>
    <source>
        <strain evidence="1">ATCC 64411</strain>
    </source>
</reference>
<proteinExistence type="predicted"/>
<protein>
    <submittedName>
        <fullName evidence="1">Uncharacterized protein</fullName>
    </submittedName>
</protein>
<sequence length="447" mass="49244">FNAIRFSPSLAASLASHHAVAAPLLCHSFPLGQLALCTYAPHKHGWLLLPGRCGVPIGAPPPRVGLFVLIPSRQAGVGRFVAFFLLHCNHGLTTLARLPRKWAPEGRKQSGGRQALTAEPGRLHSLHAAKHKKGYSQILFSPRIYPTFPSPVSRKPTALWKNESFGQSRRPFWCVALLGRSPSSAGERSRQPRRESRLVLLGDHPVRVCRSNTCQEALPSFPIPPAVYLALVRGWLSPLRAVTTCVSSMRASRPPSSFDNKHPGWCVVVPRRGICLCVLTPRPHCSELLFFCWFSPFLFSLLLPRFGHHSARTNQPLVFSLGRFPPATPDLPVRNELPVSIGYACAWGPAGHSSLRLDRAAGCFIRPTPLARLRALSDDRYMMQSFYCTKLPTLHLPSSPVSFFTPLLRSANPEPVVVHSIPRSTNPEPIVNDVSTACQWLRLAGLG</sequence>
<evidence type="ECO:0000313" key="1">
    <source>
        <dbReference type="EMBL" id="KLU91826.1"/>
    </source>
</evidence>
<dbReference type="EMBL" id="GL876978">
    <property type="protein sequence ID" value="KLU91826.1"/>
    <property type="molecule type" value="Genomic_DNA"/>
</dbReference>
<name>A0A0H2UBK6_MAGP6</name>
<reference evidence="1" key="1">
    <citation type="submission" date="2010-05" db="EMBL/GenBank/DDBJ databases">
        <title>The Genome Sequence of Magnaporthe poae strain ATCC 64411.</title>
        <authorList>
            <consortium name="The Broad Institute Genome Sequencing Platform"/>
            <consortium name="Broad Institute Genome Sequencing Center for Infectious Disease"/>
            <person name="Ma L.-J."/>
            <person name="Dead R."/>
            <person name="Young S."/>
            <person name="Zeng Q."/>
            <person name="Koehrsen M."/>
            <person name="Alvarado L."/>
            <person name="Berlin A."/>
            <person name="Chapman S.B."/>
            <person name="Chen Z."/>
            <person name="Freedman E."/>
            <person name="Gellesch M."/>
            <person name="Goldberg J."/>
            <person name="Griggs A."/>
            <person name="Gujja S."/>
            <person name="Heilman E.R."/>
            <person name="Heiman D."/>
            <person name="Hepburn T."/>
            <person name="Howarth C."/>
            <person name="Jen D."/>
            <person name="Larson L."/>
            <person name="Mehta T."/>
            <person name="Neiman D."/>
            <person name="Pearson M."/>
            <person name="Roberts A."/>
            <person name="Saif S."/>
            <person name="Shea T."/>
            <person name="Shenoy N."/>
            <person name="Sisk P."/>
            <person name="Stolte C."/>
            <person name="Sykes S."/>
            <person name="Walk T."/>
            <person name="White J."/>
            <person name="Yandava C."/>
            <person name="Haas B."/>
            <person name="Nusbaum C."/>
            <person name="Birren B."/>
        </authorList>
    </citation>
    <scope>NUCLEOTIDE SEQUENCE</scope>
    <source>
        <strain evidence="1">ATCC 64411</strain>
    </source>
</reference>
<dbReference type="VEuPathDB" id="FungiDB:MAPG_10775"/>
<gene>
    <name evidence="1" type="ORF">MAPG_10775</name>
</gene>